<protein>
    <submittedName>
        <fullName evidence="1">Uncharacterized protein</fullName>
    </submittedName>
</protein>
<sequence>MHRVQAVRAVVAKSAAGVRRYLGMAVHTPESGVLRGLLLDVGAVRGDGAASGESTWSRTRRGRVTFVLPARGGFRAGVREGLGSPPSAAAITSGSDFTASPRIRTTTGFPAPMLGAVVPATVAKGLPRATGRCQRTRTGIGVFP</sequence>
<dbReference type="Proteomes" id="UP000614996">
    <property type="component" value="Unassembled WGS sequence"/>
</dbReference>
<comment type="caution">
    <text evidence="1">The sequence shown here is derived from an EMBL/GenBank/DDBJ whole genome shotgun (WGS) entry which is preliminary data.</text>
</comment>
<evidence type="ECO:0000313" key="2">
    <source>
        <dbReference type="Proteomes" id="UP000614996"/>
    </source>
</evidence>
<keyword evidence="2" id="KW-1185">Reference proteome</keyword>
<dbReference type="AlphaFoldDB" id="A0A8J4ACM2"/>
<reference evidence="2" key="1">
    <citation type="journal article" date="2021" name="Int. J. Syst. Evol. Microbiol.">
        <title>Actinocatenispora comari sp. nov., an endophytic actinomycete isolated from aerial parts of Comarum salesowianum.</title>
        <authorList>
            <person name="Oyunbileg N."/>
            <person name="Iizaka Y."/>
            <person name="Hamada M."/>
            <person name="Davaapurev B.O."/>
            <person name="Fukumoto A."/>
            <person name="Tsetseg B."/>
            <person name="Kato F."/>
            <person name="Tamura T."/>
            <person name="Batkhuu J."/>
            <person name="Anzai Y."/>
        </authorList>
    </citation>
    <scope>NUCLEOTIDE SEQUENCE [LARGE SCALE GENOMIC DNA]</scope>
    <source>
        <strain evidence="2">NUM-2625</strain>
    </source>
</reference>
<organism evidence="1 2">
    <name type="scientific">Actinocatenispora comari</name>
    <dbReference type="NCBI Taxonomy" id="2807577"/>
    <lineage>
        <taxon>Bacteria</taxon>
        <taxon>Bacillati</taxon>
        <taxon>Actinomycetota</taxon>
        <taxon>Actinomycetes</taxon>
        <taxon>Micromonosporales</taxon>
        <taxon>Micromonosporaceae</taxon>
        <taxon>Actinocatenispora</taxon>
    </lineage>
</organism>
<gene>
    <name evidence="1" type="ORF">NUM_19260</name>
</gene>
<accession>A0A8J4ACM2</accession>
<name>A0A8J4ACM2_9ACTN</name>
<proteinExistence type="predicted"/>
<evidence type="ECO:0000313" key="1">
    <source>
        <dbReference type="EMBL" id="GIL26672.1"/>
    </source>
</evidence>
<dbReference type="EMBL" id="BOPO01000027">
    <property type="protein sequence ID" value="GIL26672.1"/>
    <property type="molecule type" value="Genomic_DNA"/>
</dbReference>